<feature type="domain" description="Phospholipase D N-terminal" evidence="3">
    <location>
        <begin position="39"/>
        <end position="140"/>
    </location>
</feature>
<dbReference type="PANTHER" id="PTHR43606">
    <property type="entry name" value="PHOSPHATASE, PUTATIVE (AFU_ORTHOLOGUE AFUA_6G08710)-RELATED"/>
    <property type="match status" value="1"/>
</dbReference>
<dbReference type="InterPro" id="IPR052900">
    <property type="entry name" value="Phospholipid_Metab_Enz"/>
</dbReference>
<proteinExistence type="predicted"/>
<keyword evidence="5" id="KW-1185">Reference proteome</keyword>
<accession>V4HG52</accession>
<evidence type="ECO:0000256" key="1">
    <source>
        <dbReference type="SAM" id="MobiDB-lite"/>
    </source>
</evidence>
<dbReference type="InterPro" id="IPR032093">
    <property type="entry name" value="PhoD_N"/>
</dbReference>
<dbReference type="InterPro" id="IPR018946">
    <property type="entry name" value="PhoD-like_MPP"/>
</dbReference>
<dbReference type="Gene3D" id="2.60.40.380">
    <property type="entry name" value="Purple acid phosphatase-like, N-terminal"/>
    <property type="match status" value="1"/>
</dbReference>
<dbReference type="Pfam" id="PF16655">
    <property type="entry name" value="PhoD_N"/>
    <property type="match status" value="1"/>
</dbReference>
<feature type="domain" description="PhoD-like phosphatase metallophosphatase" evidence="2">
    <location>
        <begin position="153"/>
        <end position="521"/>
    </location>
</feature>
<dbReference type="InterPro" id="IPR038607">
    <property type="entry name" value="PhoD-like_sf"/>
</dbReference>
<feature type="compositionally biased region" description="Pro residues" evidence="1">
    <location>
        <begin position="557"/>
        <end position="567"/>
    </location>
</feature>
<evidence type="ECO:0000259" key="2">
    <source>
        <dbReference type="Pfam" id="PF09423"/>
    </source>
</evidence>
<dbReference type="Proteomes" id="UP000017840">
    <property type="component" value="Unassembled WGS sequence"/>
</dbReference>
<feature type="region of interest" description="Disordered" evidence="1">
    <location>
        <begin position="536"/>
        <end position="567"/>
    </location>
</feature>
<evidence type="ECO:0000259" key="3">
    <source>
        <dbReference type="Pfam" id="PF16655"/>
    </source>
</evidence>
<reference evidence="4 5" key="1">
    <citation type="journal article" date="2013" name="Genome Announc.">
        <title>Draft Genome Sequence of 'Candidatus Halobonum tyrrellensis' Strain G22, Isolated from the Hypersaline Waters of Lake Tyrrell, Australia.</title>
        <authorList>
            <person name="Ugalde J.A."/>
            <person name="Narasingarao P."/>
            <person name="Kuo S."/>
            <person name="Podell S."/>
            <person name="Allen E.E."/>
        </authorList>
    </citation>
    <scope>NUCLEOTIDE SEQUENCE [LARGE SCALE GENOMIC DNA]</scope>
    <source>
        <strain evidence="4 5">G22</strain>
    </source>
</reference>
<sequence length="567" mass="61341">MGGEATPDVRPEALADAAGAADAAVAADDAAAGDVFPQSVASGGPTPEGVVLWTRLDPERYDPAEPVVVAVADTENGDDAGGGGGFADPVLAGRVPDDRVGEAYGHTVRIDVDGRLESDTEYRYRFVHDGVASRTGRCRTLPTPDASPESVRFGVVGCQDYENGYYGGFAHVADEDVDFLLHTGDLIYESAGGLFAGSDRPTGRDLTLPSGHDRASSLADYRYLHRTYRSDPLYQRALEAHTLIASWDDHAVSNDRYWDDAADAPALPDHPRGDDPAFAERLTAAGTRAWYEHVPARVRYDPEEAHLHDSFRLYRSLRFGDLLDLLVTDHRFYRDGPPPDALSLFGATFGLGREGAPDRSMLGADQFDWFDRRVREADGRWLGWVSAVTSVPFRVGAGRLSVYPKADSTWDGFPAERRRAFDALADADPSVVTVSGDLHSYVVGTQLTEGTRGDAVGTEFMGPAMTSVNIAESLGVAEGLAGRLTRALFGRGVPAMNPQTAFFDTHDWGYAVVEFSRESCTYTAYAVDKTVDDADADRRPVARYRRPHDRPTVEPDALPPGDPPLGG</sequence>
<dbReference type="Pfam" id="PF09423">
    <property type="entry name" value="PhoD"/>
    <property type="match status" value="1"/>
</dbReference>
<dbReference type="RefSeq" id="WP_023393752.1">
    <property type="nucleotide sequence ID" value="NZ_ASGZ01000018.1"/>
</dbReference>
<dbReference type="Gene3D" id="3.60.21.70">
    <property type="entry name" value="PhoD-like phosphatase"/>
    <property type="match status" value="1"/>
</dbReference>
<dbReference type="EMBL" id="ASGZ01000018">
    <property type="protein sequence ID" value="ESP89098.1"/>
    <property type="molecule type" value="Genomic_DNA"/>
</dbReference>
<name>V4HG52_9EURY</name>
<organism evidence="4 5">
    <name type="scientific">Candidatus Halobonum tyrrellensis G22</name>
    <dbReference type="NCBI Taxonomy" id="1324957"/>
    <lineage>
        <taxon>Archaea</taxon>
        <taxon>Methanobacteriati</taxon>
        <taxon>Methanobacteriota</taxon>
        <taxon>Stenosarchaea group</taxon>
        <taxon>Halobacteria</taxon>
        <taxon>Halobacteriales</taxon>
        <taxon>Haloferacaceae</taxon>
        <taxon>Candidatus Halobonum</taxon>
    </lineage>
</organism>
<comment type="caution">
    <text evidence="4">The sequence shown here is derived from an EMBL/GenBank/DDBJ whole genome shotgun (WGS) entry which is preliminary data.</text>
</comment>
<evidence type="ECO:0000313" key="5">
    <source>
        <dbReference type="Proteomes" id="UP000017840"/>
    </source>
</evidence>
<dbReference type="CDD" id="cd07389">
    <property type="entry name" value="MPP_PhoD"/>
    <property type="match status" value="1"/>
</dbReference>
<dbReference type="SUPFAM" id="SSF56300">
    <property type="entry name" value="Metallo-dependent phosphatases"/>
    <property type="match status" value="1"/>
</dbReference>
<dbReference type="eggNOG" id="arCOG09293">
    <property type="taxonomic scope" value="Archaea"/>
</dbReference>
<dbReference type="STRING" id="1324957.K933_05823"/>
<dbReference type="PATRIC" id="fig|1324957.4.peg.1183"/>
<evidence type="ECO:0000313" key="4">
    <source>
        <dbReference type="EMBL" id="ESP89098.1"/>
    </source>
</evidence>
<dbReference type="InterPro" id="IPR029052">
    <property type="entry name" value="Metallo-depent_PP-like"/>
</dbReference>
<protein>
    <submittedName>
        <fullName evidence="4">Alkaline phosphatase</fullName>
    </submittedName>
</protein>
<dbReference type="PANTHER" id="PTHR43606:SF2">
    <property type="entry name" value="ALKALINE PHOSPHATASE FAMILY PROTEIN (AFU_ORTHOLOGUE AFUA_5G03860)"/>
    <property type="match status" value="1"/>
</dbReference>
<dbReference type="AlphaFoldDB" id="V4HG52"/>
<dbReference type="OrthoDB" id="304816at2157"/>
<gene>
    <name evidence="4" type="ORF">K933_05823</name>
</gene>